<feature type="domain" description="RING-type" evidence="14">
    <location>
        <begin position="53"/>
        <end position="98"/>
    </location>
</feature>
<dbReference type="PROSITE" id="PS00518">
    <property type="entry name" value="ZF_RING_1"/>
    <property type="match status" value="1"/>
</dbReference>
<dbReference type="Gene3D" id="1.20.120.1750">
    <property type="match status" value="1"/>
</dbReference>
<dbReference type="Pfam" id="PF01485">
    <property type="entry name" value="IBR"/>
    <property type="match status" value="1"/>
</dbReference>
<dbReference type="InterPro" id="IPR001841">
    <property type="entry name" value="Znf_RING"/>
</dbReference>
<comment type="catalytic activity">
    <reaction evidence="1">
        <text>[E2 ubiquitin-conjugating enzyme]-S-ubiquitinyl-L-cysteine + [acceptor protein]-L-lysine = [E2 ubiquitin-conjugating enzyme]-L-cysteine + [acceptor protein]-N(6)-ubiquitinyl-L-lysine.</text>
        <dbReference type="EC" id="2.3.2.31"/>
    </reaction>
</comment>
<dbReference type="PANTHER" id="PTHR11685">
    <property type="entry name" value="RBR FAMILY RING FINGER AND IBR DOMAIN-CONTAINING"/>
    <property type="match status" value="1"/>
</dbReference>
<evidence type="ECO:0000256" key="7">
    <source>
        <dbReference type="ARBA" id="ARBA00022679"/>
    </source>
</evidence>
<accession>A0A0B2PF80</accession>
<evidence type="ECO:0000256" key="3">
    <source>
        <dbReference type="ARBA" id="ARBA00003976"/>
    </source>
</evidence>
<protein>
    <recommendedName>
        <fullName evidence="6">RBR-type E3 ubiquitin transferase</fullName>
        <ecNumber evidence="6">2.3.2.31</ecNumber>
    </recommendedName>
</protein>
<dbReference type="SUPFAM" id="SSF57850">
    <property type="entry name" value="RING/U-box"/>
    <property type="match status" value="3"/>
</dbReference>
<name>A0A0B2PF80_GLYSO</name>
<dbReference type="InterPro" id="IPR031127">
    <property type="entry name" value="E3_UB_ligase_RBR"/>
</dbReference>
<dbReference type="Proteomes" id="UP000053555">
    <property type="component" value="Unassembled WGS sequence"/>
</dbReference>
<evidence type="ECO:0000259" key="15">
    <source>
        <dbReference type="PROSITE" id="PS51873"/>
    </source>
</evidence>
<evidence type="ECO:0000256" key="4">
    <source>
        <dbReference type="ARBA" id="ARBA00004906"/>
    </source>
</evidence>
<evidence type="ECO:0000256" key="1">
    <source>
        <dbReference type="ARBA" id="ARBA00001798"/>
    </source>
</evidence>
<dbReference type="EC" id="2.3.2.31" evidence="6"/>
<keyword evidence="11" id="KW-0833">Ubl conjugation pathway</keyword>
<evidence type="ECO:0000256" key="8">
    <source>
        <dbReference type="ARBA" id="ARBA00022723"/>
    </source>
</evidence>
<keyword evidence="7" id="KW-0808">Transferase</keyword>
<comment type="function">
    <text evidence="3">Might act as an E3 ubiquitin-protein ligase, or as part of E3 complex, which accepts ubiquitin from specific E2 ubiquitin-conjugating enzymes and then transfers it to substrates.</text>
</comment>
<evidence type="ECO:0000256" key="6">
    <source>
        <dbReference type="ARBA" id="ARBA00012251"/>
    </source>
</evidence>
<dbReference type="GO" id="GO:0016567">
    <property type="term" value="P:protein ubiquitination"/>
    <property type="evidence" value="ECO:0007669"/>
    <property type="project" value="UniProtKB-UniPathway"/>
</dbReference>
<dbReference type="Gene3D" id="3.30.40.10">
    <property type="entry name" value="Zinc/RING finger domain, C3HC4 (zinc finger)"/>
    <property type="match status" value="1"/>
</dbReference>
<dbReference type="AlphaFoldDB" id="A0A0B2PF80"/>
<keyword evidence="12" id="KW-0862">Zinc</keyword>
<evidence type="ECO:0000256" key="9">
    <source>
        <dbReference type="ARBA" id="ARBA00022737"/>
    </source>
</evidence>
<evidence type="ECO:0000313" key="16">
    <source>
        <dbReference type="EMBL" id="KHN06243.1"/>
    </source>
</evidence>
<evidence type="ECO:0000256" key="5">
    <source>
        <dbReference type="ARBA" id="ARBA00005884"/>
    </source>
</evidence>
<keyword evidence="10 13" id="KW-0863">Zinc-finger</keyword>
<comment type="similarity">
    <text evidence="5">Belongs to the RBR family. Ariadne subfamily.</text>
</comment>
<keyword evidence="9" id="KW-0677">Repeat</keyword>
<dbReference type="InterPro" id="IPR013083">
    <property type="entry name" value="Znf_RING/FYVE/PHD"/>
</dbReference>
<evidence type="ECO:0000256" key="11">
    <source>
        <dbReference type="ARBA" id="ARBA00022786"/>
    </source>
</evidence>
<comment type="pathway">
    <text evidence="4">Protein modification; protein ubiquitination.</text>
</comment>
<comment type="cofactor">
    <cofactor evidence="2">
        <name>Zn(2+)</name>
        <dbReference type="ChEBI" id="CHEBI:29105"/>
    </cofactor>
</comment>
<dbReference type="PROSITE" id="PS51873">
    <property type="entry name" value="TRIAD"/>
    <property type="match status" value="1"/>
</dbReference>
<sequence length="237" mass="27489">MIVKQSLQAENEQEQPHLLTSIKLNKDLLKSEPPIDHDHSEAKKSDQPSQFLCGICFDDKPLSDMFKDGKCNHPFCTHCISKHVVTQIHQSILKVICPDPNCYVEFKPEYLRTILPCDVIDRWECLRRESLILGSEKTYCPFKDCSVLLVNQGGEVATSAECPSCHRRFCAHCKAPWHGRKKCKEFQRVKKNEKKLDKKFFNLAKEKNWKKCPHCTMFVQRCGGCDHIACRFCVMYH</sequence>
<dbReference type="InterPro" id="IPR017907">
    <property type="entry name" value="Znf_RING_CS"/>
</dbReference>
<dbReference type="SMART" id="SM00647">
    <property type="entry name" value="IBR"/>
    <property type="match status" value="1"/>
</dbReference>
<evidence type="ECO:0000256" key="10">
    <source>
        <dbReference type="ARBA" id="ARBA00022771"/>
    </source>
</evidence>
<keyword evidence="8" id="KW-0479">Metal-binding</keyword>
<dbReference type="FunFam" id="3.30.40.10:FF:000230">
    <property type="entry name" value="RBR-type E3 ubiquitin transferase"/>
    <property type="match status" value="1"/>
</dbReference>
<dbReference type="UniPathway" id="UPA00143"/>
<organism evidence="16">
    <name type="scientific">Glycine soja</name>
    <name type="common">Wild soybean</name>
    <dbReference type="NCBI Taxonomy" id="3848"/>
    <lineage>
        <taxon>Eukaryota</taxon>
        <taxon>Viridiplantae</taxon>
        <taxon>Streptophyta</taxon>
        <taxon>Embryophyta</taxon>
        <taxon>Tracheophyta</taxon>
        <taxon>Spermatophyta</taxon>
        <taxon>Magnoliopsida</taxon>
        <taxon>eudicotyledons</taxon>
        <taxon>Gunneridae</taxon>
        <taxon>Pentapetalae</taxon>
        <taxon>rosids</taxon>
        <taxon>fabids</taxon>
        <taxon>Fabales</taxon>
        <taxon>Fabaceae</taxon>
        <taxon>Papilionoideae</taxon>
        <taxon>50 kb inversion clade</taxon>
        <taxon>NPAAA clade</taxon>
        <taxon>indigoferoid/millettioid clade</taxon>
        <taxon>Phaseoleae</taxon>
        <taxon>Glycine</taxon>
        <taxon>Glycine subgen. Soja</taxon>
    </lineage>
</organism>
<gene>
    <name evidence="16" type="ORF">glysoja_030309</name>
</gene>
<proteinExistence type="inferred from homology"/>
<dbReference type="InterPro" id="IPR044066">
    <property type="entry name" value="TRIAD_supradom"/>
</dbReference>
<dbReference type="EMBL" id="KN667666">
    <property type="protein sequence ID" value="KHN06243.1"/>
    <property type="molecule type" value="Genomic_DNA"/>
</dbReference>
<evidence type="ECO:0000256" key="13">
    <source>
        <dbReference type="PROSITE-ProRule" id="PRU00175"/>
    </source>
</evidence>
<dbReference type="GO" id="GO:0061630">
    <property type="term" value="F:ubiquitin protein ligase activity"/>
    <property type="evidence" value="ECO:0007669"/>
    <property type="project" value="UniProtKB-EC"/>
</dbReference>
<feature type="domain" description="RING-type" evidence="15">
    <location>
        <begin position="49"/>
        <end position="237"/>
    </location>
</feature>
<evidence type="ECO:0000256" key="12">
    <source>
        <dbReference type="ARBA" id="ARBA00022833"/>
    </source>
</evidence>
<evidence type="ECO:0000259" key="14">
    <source>
        <dbReference type="PROSITE" id="PS50089"/>
    </source>
</evidence>
<evidence type="ECO:0000256" key="2">
    <source>
        <dbReference type="ARBA" id="ARBA00001947"/>
    </source>
</evidence>
<dbReference type="PROSITE" id="PS50089">
    <property type="entry name" value="ZF_RING_2"/>
    <property type="match status" value="1"/>
</dbReference>
<dbReference type="InterPro" id="IPR002867">
    <property type="entry name" value="IBR_dom"/>
</dbReference>
<reference evidence="16" key="1">
    <citation type="submission" date="2014-07" db="EMBL/GenBank/DDBJ databases">
        <title>Identification of a novel salt tolerance gene in wild soybean by whole-genome sequencing.</title>
        <authorList>
            <person name="Lam H.-M."/>
            <person name="Qi X."/>
            <person name="Li M.-W."/>
            <person name="Liu X."/>
            <person name="Xie M."/>
            <person name="Ni M."/>
            <person name="Xu X."/>
        </authorList>
    </citation>
    <scope>NUCLEOTIDE SEQUENCE [LARGE SCALE GENOMIC DNA]</scope>
    <source>
        <tissue evidence="16">Root</tissue>
    </source>
</reference>
<dbReference type="GO" id="GO:0008270">
    <property type="term" value="F:zinc ion binding"/>
    <property type="evidence" value="ECO:0007669"/>
    <property type="project" value="UniProtKB-KW"/>
</dbReference>